<dbReference type="CDD" id="cd03244">
    <property type="entry name" value="ABCC_MRP_domain2"/>
    <property type="match status" value="1"/>
</dbReference>
<feature type="transmembrane region" description="Helical" evidence="9">
    <location>
        <begin position="1105"/>
        <end position="1127"/>
    </location>
</feature>
<dbReference type="CDD" id="cd18604">
    <property type="entry name" value="ABC_6TM_VMR1_D2_like"/>
    <property type="match status" value="1"/>
</dbReference>
<feature type="transmembrane region" description="Helical" evidence="9">
    <location>
        <begin position="1014"/>
        <end position="1032"/>
    </location>
</feature>
<evidence type="ECO:0000256" key="2">
    <source>
        <dbReference type="ARBA" id="ARBA00022448"/>
    </source>
</evidence>
<dbReference type="InterPro" id="IPR003593">
    <property type="entry name" value="AAA+_ATPase"/>
</dbReference>
<accession>A0A409Y5G0</accession>
<feature type="compositionally biased region" description="Polar residues" evidence="8">
    <location>
        <begin position="693"/>
        <end position="714"/>
    </location>
</feature>
<feature type="compositionally biased region" description="Basic residues" evidence="8">
    <location>
        <begin position="416"/>
        <end position="426"/>
    </location>
</feature>
<dbReference type="CDD" id="cd03250">
    <property type="entry name" value="ABCC_MRP_domain1"/>
    <property type="match status" value="1"/>
</dbReference>
<evidence type="ECO:0000256" key="7">
    <source>
        <dbReference type="ARBA" id="ARBA00023136"/>
    </source>
</evidence>
<dbReference type="SUPFAM" id="SSF90123">
    <property type="entry name" value="ABC transporter transmembrane region"/>
    <property type="match status" value="2"/>
</dbReference>
<keyword evidence="6 9" id="KW-1133">Transmembrane helix</keyword>
<feature type="transmembrane region" description="Helical" evidence="9">
    <location>
        <begin position="100"/>
        <end position="120"/>
    </location>
</feature>
<dbReference type="InterPro" id="IPR027417">
    <property type="entry name" value="P-loop_NTPase"/>
</dbReference>
<feature type="domain" description="ABC transporter" evidence="10">
    <location>
        <begin position="716"/>
        <end position="950"/>
    </location>
</feature>
<dbReference type="InParanoid" id="A0A409Y5G0"/>
<dbReference type="Gene3D" id="1.20.1560.10">
    <property type="entry name" value="ABC transporter type 1, transmembrane domain"/>
    <property type="match status" value="2"/>
</dbReference>
<sequence>MGLCGDYGPWDFGSPCVRASWSALLPAAVVFLLCLRLIPLPEPARRILGIIGDPFKTYLTLHEAEAIDITAATGNKSFDGEDAEIVAQVSKFVPLWRTTVFVFIGIVQSFCWIAVASYYLYSDHAYTWRGVLPFLLAASWLYTVIRPIARPPATAPYDLFSLYLILLCAAILQFGGTLFDHGVLGVPLPSSLALFGLVVNLLSTVLVLTVVLTMPMGIPSSRVDPAEIGHSVSPEDYTTLWGWITFSWIYPLIRRGTNTTLNEDDVWNLSPTMQSRPVFIKFSQIYRSTLLRRIWAANSLDLILDFTLTFVSVLFNYAGPFFLKRILDLIDRDDATPESRARAYIYAFLAFACTILKAQADLQHLWFGRRACTRIRSELMAAIYDKALKRKDYSGIVNKDKKKEEATEEPTNPAQSKRKEKAKKKKEKEQAAKADDPKAGADVGKIVNLMAGDANRISQTVSALYFIYGAPFEIFIAGIFLYQLLGLSAFSGFFVLLVGWPLNSFIARRSVRIQKGILAARDKRMGVLNELIGAVKFIKFFAWEEKWIDRAMNARDVEMKWMIKARINSVMFYILWSCAPILVSIVSFMTYVLQGNQLTISTAFTAIALFNMVRAPLNVIPAWIVQILQTGVALNRIAVYLDEEEVTDQVSSLKKDYSLPLLPGEDEGLGLENATLRWNEVTDIKDKEKPKDNGSSSSPTQASESVQESNTVVDNMSDRSVSDVGDRIFELKDISILFPEGELTVVTGPTASGKTALLMAVLGEMTLKSGRIIMSKEPSQVDENGYMHCISYAAQSPWLRHQSIKDNILFGYPYDEERYNAVVECCALKPDLEMLEDGDATEIGARGVSLSGGQKARVALARAVYARTKYVLLDDPLSAVDSHTSRFLYDKLLRGPLLANRTVVLVTHHVELVLPGAYYLVRMLDGRIDTQGTIKELRAQGVLEGIEHADAIQEYEASKIDAEAEAVEEAAADLTKSNGAEPTKKPRKLIKDEHRETGGVKWSVYKSYIKASSYYIWAFLAFIVVVIQFLGVGEKLWIKTWGEAYKSDNATTPAFYEFRTFATAEHELPLDGHIMHHHHYHTWQSFVQPKTLFGYELPDANEHPLFYIGIYATIGLVSALASVLSVTAQYTGSLRASRILFKKLLVTVVRATFRFHDTTPQGRMLNRFGKDVETIDSSLSSSLQAVNSSLASFFASIITVAVVFPWFGIPALVIGLTYRALAIGYLNTGRDLRRMESNSRSPIFSDFGELLEGIVTVRAFSAEKRFLDNLHLKIDTTTKMWYTFWMTNRWLLLNFDALGGLAVLVTTMFSIATLSDGAGLAGLCITSAMAFTSSVYWACRFWTALELDLNSVERIVEYLDLPQEPPAIIESNRVPAYWPSSSNNDSLIVVEDLEIKYAPDLPAVLRNVSFTLKAGERVGLLGRTGSGKSTLAMSVLRFVDPSKGRILIDGIDISTIGVHDLRSRVTFIPQDATLFSGTLRDNLDPFGEHTDAECLDVLHRVQMITDSAHASERTSREQSAASSRNPSRPTSPFSNGVEREDTIDTISTTTTDLDSRVSVTLDTKVSAGGTNFSQGQRQLIAMARALLRRSSIIVLDEATSSIDFATDAKIQATIREEFTNSLLLTVAHRLRTVIDYDRLIVLDKGEIVEFDTPWNLINKEDGIFRNMCLKSGSYSELAEAAKAKAVAN</sequence>
<evidence type="ECO:0000256" key="5">
    <source>
        <dbReference type="ARBA" id="ARBA00022840"/>
    </source>
</evidence>
<feature type="transmembrane region" description="Helical" evidence="9">
    <location>
        <begin position="1290"/>
        <end position="1312"/>
    </location>
</feature>
<dbReference type="Gene3D" id="3.40.50.300">
    <property type="entry name" value="P-loop containing nucleotide triphosphate hydrolases"/>
    <property type="match status" value="2"/>
</dbReference>
<dbReference type="EMBL" id="NHYE01001129">
    <property type="protein sequence ID" value="PPQ98267.1"/>
    <property type="molecule type" value="Genomic_DNA"/>
</dbReference>
<feature type="transmembrane region" description="Helical" evidence="9">
    <location>
        <begin position="598"/>
        <end position="617"/>
    </location>
</feature>
<dbReference type="InterPro" id="IPR036640">
    <property type="entry name" value="ABC1_TM_sf"/>
</dbReference>
<keyword evidence="2" id="KW-0813">Transport</keyword>
<feature type="compositionally biased region" description="Basic and acidic residues" evidence="8">
    <location>
        <begin position="427"/>
        <end position="437"/>
    </location>
</feature>
<dbReference type="STRING" id="231916.A0A409Y5G0"/>
<dbReference type="SMART" id="SM00382">
    <property type="entry name" value="AAA"/>
    <property type="match status" value="2"/>
</dbReference>
<dbReference type="PROSITE" id="PS00211">
    <property type="entry name" value="ABC_TRANSPORTER_1"/>
    <property type="match status" value="2"/>
</dbReference>
<feature type="transmembrane region" description="Helical" evidence="9">
    <location>
        <begin position="343"/>
        <end position="360"/>
    </location>
</feature>
<gene>
    <name evidence="12" type="ORF">CVT26_013535</name>
</gene>
<feature type="region of interest" description="Disordered" evidence="8">
    <location>
        <begin position="1507"/>
        <end position="1541"/>
    </location>
</feature>
<keyword evidence="3 9" id="KW-0812">Transmembrane</keyword>
<feature type="transmembrane region" description="Helical" evidence="9">
    <location>
        <begin position="157"/>
        <end position="179"/>
    </location>
</feature>
<feature type="transmembrane region" description="Helical" evidence="9">
    <location>
        <begin position="191"/>
        <end position="212"/>
    </location>
</feature>
<dbReference type="PANTHER" id="PTHR24223">
    <property type="entry name" value="ATP-BINDING CASSETTE SUB-FAMILY C"/>
    <property type="match status" value="1"/>
</dbReference>
<dbReference type="GO" id="GO:0016020">
    <property type="term" value="C:membrane"/>
    <property type="evidence" value="ECO:0007669"/>
    <property type="project" value="UniProtKB-SubCell"/>
</dbReference>
<keyword evidence="4" id="KW-0547">Nucleotide-binding</keyword>
<dbReference type="GO" id="GO:0140359">
    <property type="term" value="F:ABC-type transporter activity"/>
    <property type="evidence" value="ECO:0007669"/>
    <property type="project" value="InterPro"/>
</dbReference>
<feature type="transmembrane region" description="Helical" evidence="9">
    <location>
        <begin position="1193"/>
        <end position="1226"/>
    </location>
</feature>
<evidence type="ECO:0000256" key="4">
    <source>
        <dbReference type="ARBA" id="ARBA00022741"/>
    </source>
</evidence>
<feature type="region of interest" description="Disordered" evidence="8">
    <location>
        <begin position="399"/>
        <end position="437"/>
    </location>
</feature>
<protein>
    <recommendedName>
        <fullName evidence="14">Multidrug resistance-associated ABC transporter</fullName>
    </recommendedName>
</protein>
<feature type="domain" description="ABC transporter" evidence="10">
    <location>
        <begin position="1390"/>
        <end position="1669"/>
    </location>
</feature>
<evidence type="ECO:0000256" key="1">
    <source>
        <dbReference type="ARBA" id="ARBA00004370"/>
    </source>
</evidence>
<dbReference type="Proteomes" id="UP000284706">
    <property type="component" value="Unassembled WGS sequence"/>
</dbReference>
<evidence type="ECO:0008006" key="14">
    <source>
        <dbReference type="Google" id="ProtNLM"/>
    </source>
</evidence>
<feature type="compositionally biased region" description="Basic and acidic residues" evidence="8">
    <location>
        <begin position="682"/>
        <end position="692"/>
    </location>
</feature>
<name>A0A409Y5G0_9AGAR</name>
<dbReference type="GO" id="GO:0005524">
    <property type="term" value="F:ATP binding"/>
    <property type="evidence" value="ECO:0007669"/>
    <property type="project" value="UniProtKB-KW"/>
</dbReference>
<feature type="domain" description="ABC transmembrane type-1" evidence="11">
    <location>
        <begin position="1107"/>
        <end position="1347"/>
    </location>
</feature>
<evidence type="ECO:0000256" key="3">
    <source>
        <dbReference type="ARBA" id="ARBA00022692"/>
    </source>
</evidence>
<organism evidence="12 13">
    <name type="scientific">Gymnopilus dilepis</name>
    <dbReference type="NCBI Taxonomy" id="231916"/>
    <lineage>
        <taxon>Eukaryota</taxon>
        <taxon>Fungi</taxon>
        <taxon>Dikarya</taxon>
        <taxon>Basidiomycota</taxon>
        <taxon>Agaricomycotina</taxon>
        <taxon>Agaricomycetes</taxon>
        <taxon>Agaricomycetidae</taxon>
        <taxon>Agaricales</taxon>
        <taxon>Agaricineae</taxon>
        <taxon>Hymenogastraceae</taxon>
        <taxon>Gymnopilus</taxon>
    </lineage>
</organism>
<feature type="transmembrane region" description="Helical" evidence="9">
    <location>
        <begin position="20"/>
        <end position="38"/>
    </location>
</feature>
<feature type="transmembrane region" description="Helical" evidence="9">
    <location>
        <begin position="302"/>
        <end position="323"/>
    </location>
</feature>
<keyword evidence="7 9" id="KW-0472">Membrane</keyword>
<dbReference type="CDD" id="cd18596">
    <property type="entry name" value="ABC_6TM_VMR1_D1_like"/>
    <property type="match status" value="1"/>
</dbReference>
<dbReference type="OrthoDB" id="6500128at2759"/>
<keyword evidence="13" id="KW-1185">Reference proteome</keyword>
<evidence type="ECO:0000313" key="13">
    <source>
        <dbReference type="Proteomes" id="UP000284706"/>
    </source>
</evidence>
<dbReference type="PANTHER" id="PTHR24223:SF415">
    <property type="entry name" value="FI20190P1"/>
    <property type="match status" value="1"/>
</dbReference>
<evidence type="ECO:0000313" key="12">
    <source>
        <dbReference type="EMBL" id="PPQ98267.1"/>
    </source>
</evidence>
<feature type="transmembrane region" description="Helical" evidence="9">
    <location>
        <begin position="463"/>
        <end position="482"/>
    </location>
</feature>
<dbReference type="InterPro" id="IPR003439">
    <property type="entry name" value="ABC_transporter-like_ATP-bd"/>
</dbReference>
<feature type="transmembrane region" description="Helical" evidence="9">
    <location>
        <begin position="488"/>
        <end position="506"/>
    </location>
</feature>
<feature type="transmembrane region" description="Helical" evidence="9">
    <location>
        <begin position="126"/>
        <end position="145"/>
    </location>
</feature>
<comment type="caution">
    <text evidence="12">The sequence shown here is derived from an EMBL/GenBank/DDBJ whole genome shotgun (WGS) entry which is preliminary data.</text>
</comment>
<evidence type="ECO:0000256" key="9">
    <source>
        <dbReference type="SAM" id="Phobius"/>
    </source>
</evidence>
<dbReference type="Pfam" id="PF00005">
    <property type="entry name" value="ABC_tran"/>
    <property type="match status" value="2"/>
</dbReference>
<dbReference type="SUPFAM" id="SSF52540">
    <property type="entry name" value="P-loop containing nucleoside triphosphate hydrolases"/>
    <property type="match status" value="2"/>
</dbReference>
<dbReference type="GO" id="GO:0016887">
    <property type="term" value="F:ATP hydrolysis activity"/>
    <property type="evidence" value="ECO:0007669"/>
    <property type="project" value="InterPro"/>
</dbReference>
<dbReference type="PROSITE" id="PS50929">
    <property type="entry name" value="ABC_TM1F"/>
    <property type="match status" value="2"/>
</dbReference>
<evidence type="ECO:0000256" key="6">
    <source>
        <dbReference type="ARBA" id="ARBA00022989"/>
    </source>
</evidence>
<feature type="domain" description="ABC transmembrane type-1" evidence="11">
    <location>
        <begin position="303"/>
        <end position="629"/>
    </location>
</feature>
<proteinExistence type="predicted"/>
<feature type="compositionally biased region" description="Polar residues" evidence="8">
    <location>
        <begin position="1517"/>
        <end position="1534"/>
    </location>
</feature>
<evidence type="ECO:0000259" key="11">
    <source>
        <dbReference type="PROSITE" id="PS50929"/>
    </source>
</evidence>
<keyword evidence="5" id="KW-0067">ATP-binding</keyword>
<reference evidence="12 13" key="1">
    <citation type="journal article" date="2018" name="Evol. Lett.">
        <title>Horizontal gene cluster transfer increased hallucinogenic mushroom diversity.</title>
        <authorList>
            <person name="Reynolds H.T."/>
            <person name="Vijayakumar V."/>
            <person name="Gluck-Thaler E."/>
            <person name="Korotkin H.B."/>
            <person name="Matheny P.B."/>
            <person name="Slot J.C."/>
        </authorList>
    </citation>
    <scope>NUCLEOTIDE SEQUENCE [LARGE SCALE GENOMIC DNA]</scope>
    <source>
        <strain evidence="12 13">SRW20</strain>
    </source>
</reference>
<dbReference type="PROSITE" id="PS50893">
    <property type="entry name" value="ABC_TRANSPORTER_2"/>
    <property type="match status" value="2"/>
</dbReference>
<evidence type="ECO:0000256" key="8">
    <source>
        <dbReference type="SAM" id="MobiDB-lite"/>
    </source>
</evidence>
<dbReference type="InterPro" id="IPR011527">
    <property type="entry name" value="ABC1_TM_dom"/>
</dbReference>
<feature type="transmembrane region" description="Helical" evidence="9">
    <location>
        <begin position="570"/>
        <end position="592"/>
    </location>
</feature>
<feature type="transmembrane region" description="Helical" evidence="9">
    <location>
        <begin position="1318"/>
        <end position="1339"/>
    </location>
</feature>
<dbReference type="InterPro" id="IPR050173">
    <property type="entry name" value="ABC_transporter_C-like"/>
</dbReference>
<feature type="region of interest" description="Disordered" evidence="8">
    <location>
        <begin position="682"/>
        <end position="717"/>
    </location>
</feature>
<feature type="transmembrane region" description="Helical" evidence="9">
    <location>
        <begin position="1139"/>
        <end position="1156"/>
    </location>
</feature>
<comment type="subcellular location">
    <subcellularLocation>
        <location evidence="1">Membrane</location>
    </subcellularLocation>
</comment>
<dbReference type="Pfam" id="PF00664">
    <property type="entry name" value="ABC_membrane"/>
    <property type="match status" value="2"/>
</dbReference>
<evidence type="ECO:0000259" key="10">
    <source>
        <dbReference type="PROSITE" id="PS50893"/>
    </source>
</evidence>
<dbReference type="InterPro" id="IPR017871">
    <property type="entry name" value="ABC_transporter-like_CS"/>
</dbReference>